<evidence type="ECO:0000313" key="3">
    <source>
        <dbReference type="Proteomes" id="UP000195273"/>
    </source>
</evidence>
<dbReference type="Proteomes" id="UP000195273">
    <property type="component" value="Chromosome"/>
</dbReference>
<dbReference type="EMBL" id="CP021431">
    <property type="protein sequence ID" value="ARU00881.1"/>
    <property type="molecule type" value="Genomic_DNA"/>
</dbReference>
<dbReference type="RefSeq" id="WP_237331935.1">
    <property type="nucleotide sequence ID" value="NZ_CP021431.1"/>
</dbReference>
<sequence>MVKANFILTKSDFIQYQNCPKSLWLKHNRPDVYPAGSSSSFLVKLADEGYEVEAYAKKAVSQYSDAGAYNFQRDFLTSDGLYARCDIVKSNPDGSVDIFEIKSSTSVKDDSSHSHLKDAAFQVVTAQRAGERVGKVWIVHLNKGYVRSGDIDLNGLLTFADETVRVKALLHETQAEINTALGFLRRETIDENSCSCRYLSRANHCDSFDYFNPSIPKPSIYSLPRLFGEKLAAFVDEGRFDLASICPNEVSTQQSLIVKAHNEGNPFVDKVEIRAFFAQLKYPLHFLDYETFLSAVPIIDGYGPQEQLPFQFSLHVLQEDGRLEHSEYLADRPMKPDDLVKALRDAIQPTGSVFAWNKGFENTQNKNMGKQLPHAKDFLLDVVDRTVDLMDIFKTGYVDVGFDGSTSIKKVLPVLIPELSYQNLKVKDGGEAMEAWGKMIALTESAEKNKMRQSLLEYCKLDTLAMVRIYQFIDRLMK</sequence>
<keyword evidence="3" id="KW-1185">Reference proteome</keyword>
<evidence type="ECO:0000313" key="2">
    <source>
        <dbReference type="EMBL" id="ARU00881.1"/>
    </source>
</evidence>
<dbReference type="KEGG" id="lvs:LOKVESSMR4R_01565"/>
<dbReference type="InterPro" id="IPR021301">
    <property type="entry name" value="DUF2779"/>
</dbReference>
<name>A0A1Y0EBX8_9RHOB</name>
<reference evidence="2 3" key="1">
    <citation type="submission" date="2017-05" db="EMBL/GenBank/DDBJ databases">
        <title>Genome Sequence of Loktanella vestfoldensis Strain SMR4r Isolated from a Culture of the Diatom Skeletonema marinoi.</title>
        <authorList>
            <person name="Topel M."/>
            <person name="Pinder M.I.M."/>
            <person name="Johansson O.N."/>
            <person name="Kourtchenko O."/>
            <person name="Godhe A."/>
            <person name="Clarke A.K."/>
        </authorList>
    </citation>
    <scope>NUCLEOTIDE SEQUENCE [LARGE SCALE GENOMIC DNA]</scope>
    <source>
        <strain evidence="2 3">SMR4r</strain>
    </source>
</reference>
<accession>A0A1Y0EBX8</accession>
<dbReference type="InterPro" id="IPR011604">
    <property type="entry name" value="PDDEXK-like_dom_sf"/>
</dbReference>
<organism evidence="2 3">
    <name type="scientific">Yoonia vestfoldensis</name>
    <dbReference type="NCBI Taxonomy" id="245188"/>
    <lineage>
        <taxon>Bacteria</taxon>
        <taxon>Pseudomonadati</taxon>
        <taxon>Pseudomonadota</taxon>
        <taxon>Alphaproteobacteria</taxon>
        <taxon>Rhodobacterales</taxon>
        <taxon>Paracoccaceae</taxon>
        <taxon>Yoonia</taxon>
    </lineage>
</organism>
<proteinExistence type="predicted"/>
<dbReference type="AlphaFoldDB" id="A0A1Y0EBX8"/>
<dbReference type="Pfam" id="PF11074">
    <property type="entry name" value="DUF2779"/>
    <property type="match status" value="1"/>
</dbReference>
<evidence type="ECO:0000259" key="1">
    <source>
        <dbReference type="Pfam" id="PF11074"/>
    </source>
</evidence>
<feature type="domain" description="DUF2779" evidence="1">
    <location>
        <begin position="285"/>
        <end position="407"/>
    </location>
</feature>
<protein>
    <recommendedName>
        <fullName evidence="1">DUF2779 domain-containing protein</fullName>
    </recommendedName>
</protein>
<dbReference type="Gene3D" id="3.90.320.10">
    <property type="match status" value="1"/>
</dbReference>
<gene>
    <name evidence="2" type="ORF">LOKVESSMR4R_01565</name>
</gene>